<reference evidence="1" key="1">
    <citation type="submission" date="2014-09" db="EMBL/GenBank/DDBJ databases">
        <authorList>
            <person name="Magalhaes I.L.F."/>
            <person name="Oliveira U."/>
            <person name="Santos F.R."/>
            <person name="Vidigal T.H.D.A."/>
            <person name="Brescovit A.D."/>
            <person name="Santos A.J."/>
        </authorList>
    </citation>
    <scope>NUCLEOTIDE SEQUENCE</scope>
    <source>
        <tissue evidence="1">Shoot tissue taken approximately 20 cm above the soil surface</tissue>
    </source>
</reference>
<sequence>MSFVKKSKAIVRYTSFISYI</sequence>
<dbReference type="EMBL" id="GBRH01274574">
    <property type="protein sequence ID" value="JAD23321.1"/>
    <property type="molecule type" value="Transcribed_RNA"/>
</dbReference>
<name>A0A0A8YBF8_ARUDO</name>
<protein>
    <submittedName>
        <fullName evidence="1">Uncharacterized protein</fullName>
    </submittedName>
</protein>
<organism evidence="1">
    <name type="scientific">Arundo donax</name>
    <name type="common">Giant reed</name>
    <name type="synonym">Donax arundinaceus</name>
    <dbReference type="NCBI Taxonomy" id="35708"/>
    <lineage>
        <taxon>Eukaryota</taxon>
        <taxon>Viridiplantae</taxon>
        <taxon>Streptophyta</taxon>
        <taxon>Embryophyta</taxon>
        <taxon>Tracheophyta</taxon>
        <taxon>Spermatophyta</taxon>
        <taxon>Magnoliopsida</taxon>
        <taxon>Liliopsida</taxon>
        <taxon>Poales</taxon>
        <taxon>Poaceae</taxon>
        <taxon>PACMAD clade</taxon>
        <taxon>Arundinoideae</taxon>
        <taxon>Arundineae</taxon>
        <taxon>Arundo</taxon>
    </lineage>
</organism>
<proteinExistence type="predicted"/>
<accession>A0A0A8YBF8</accession>
<dbReference type="AlphaFoldDB" id="A0A0A8YBF8"/>
<evidence type="ECO:0000313" key="1">
    <source>
        <dbReference type="EMBL" id="JAD23321.1"/>
    </source>
</evidence>
<reference evidence="1" key="2">
    <citation type="journal article" date="2015" name="Data Brief">
        <title>Shoot transcriptome of the giant reed, Arundo donax.</title>
        <authorList>
            <person name="Barrero R.A."/>
            <person name="Guerrero F.D."/>
            <person name="Moolhuijzen P."/>
            <person name="Goolsby J.A."/>
            <person name="Tidwell J."/>
            <person name="Bellgard S.E."/>
            <person name="Bellgard M.I."/>
        </authorList>
    </citation>
    <scope>NUCLEOTIDE SEQUENCE</scope>
    <source>
        <tissue evidence="1">Shoot tissue taken approximately 20 cm above the soil surface</tissue>
    </source>
</reference>